<keyword evidence="4 5" id="KW-0663">Pyridoxal phosphate</keyword>
<dbReference type="GO" id="GO:0030170">
    <property type="term" value="F:pyridoxal phosphate binding"/>
    <property type="evidence" value="ECO:0007669"/>
    <property type="project" value="UniProtKB-UniRule"/>
</dbReference>
<feature type="binding site" evidence="5">
    <location>
        <position position="269"/>
    </location>
    <ligand>
        <name>pyridoxal 5'-phosphate</name>
        <dbReference type="ChEBI" id="CHEBI:597326"/>
    </ligand>
</feature>
<evidence type="ECO:0000313" key="7">
    <source>
        <dbReference type="EMBL" id="EEA23113.1"/>
    </source>
</evidence>
<dbReference type="UniPathway" id="UPA00334">
    <property type="reaction ID" value="UER00455"/>
</dbReference>
<dbReference type="NCBIfam" id="TIGR01814">
    <property type="entry name" value="kynureninase"/>
    <property type="match status" value="1"/>
</dbReference>
<dbReference type="UniPathway" id="UPA00253">
    <property type="reaction ID" value="UER00329"/>
</dbReference>
<dbReference type="PIRSF" id="PIRSF038800">
    <property type="entry name" value="KYNU"/>
    <property type="match status" value="1"/>
</dbReference>
<feature type="binding site" evidence="5">
    <location>
        <position position="359"/>
    </location>
    <ligand>
        <name>pyridoxal 5'-phosphate</name>
        <dbReference type="ChEBI" id="CHEBI:597326"/>
    </ligand>
</feature>
<evidence type="ECO:0000313" key="8">
    <source>
        <dbReference type="Proteomes" id="UP000001294"/>
    </source>
</evidence>
<comment type="cofactor">
    <cofactor evidence="5 6">
        <name>pyridoxal 5'-phosphate</name>
        <dbReference type="ChEBI" id="CHEBI:597326"/>
    </cofactor>
</comment>
<dbReference type="Gene3D" id="3.90.1150.10">
    <property type="entry name" value="Aspartate Aminotransferase, domain 1"/>
    <property type="match status" value="1"/>
</dbReference>
<gene>
    <name evidence="5" type="primary">BNA5</name>
    <name evidence="7" type="ORF">PMAA_097060</name>
</gene>
<feature type="binding site" evidence="5">
    <location>
        <position position="331"/>
    </location>
    <ligand>
        <name>pyridoxal 5'-phosphate</name>
        <dbReference type="ChEBI" id="CHEBI:597326"/>
    </ligand>
</feature>
<dbReference type="SUPFAM" id="SSF53383">
    <property type="entry name" value="PLP-dependent transferases"/>
    <property type="match status" value="1"/>
</dbReference>
<dbReference type="PANTHER" id="PTHR14084">
    <property type="entry name" value="KYNURENINASE"/>
    <property type="match status" value="1"/>
</dbReference>
<evidence type="ECO:0000256" key="6">
    <source>
        <dbReference type="PIRNR" id="PIRNR038800"/>
    </source>
</evidence>
<feature type="modified residue" description="N6-(pyridoxal phosphate)lysine" evidence="5">
    <location>
        <position position="292"/>
    </location>
</feature>
<dbReference type="GO" id="GO:0030429">
    <property type="term" value="F:kynureninase activity"/>
    <property type="evidence" value="ECO:0007669"/>
    <property type="project" value="UniProtKB-UniRule"/>
</dbReference>
<dbReference type="GO" id="GO:0034354">
    <property type="term" value="P:'de novo' NAD+ biosynthetic process from L-tryptophan"/>
    <property type="evidence" value="ECO:0007669"/>
    <property type="project" value="UniProtKB-UniRule"/>
</dbReference>
<accession>B6QIB8</accession>
<comment type="function">
    <text evidence="5 6">Catalyzes the cleavage of L-kynurenine (L-Kyn) and L-3-hydroxykynurenine (L-3OHKyn) into anthranilic acid (AA) and 3-hydroxyanthranilic acid (3-OHAA), respectively.</text>
</comment>
<dbReference type="PhylomeDB" id="B6QIB8"/>
<dbReference type="Gene3D" id="3.40.640.10">
    <property type="entry name" value="Type I PLP-dependent aspartate aminotransferase-like (Major domain)"/>
    <property type="match status" value="1"/>
</dbReference>
<dbReference type="GO" id="GO:0005737">
    <property type="term" value="C:cytoplasm"/>
    <property type="evidence" value="ECO:0007669"/>
    <property type="project" value="UniProtKB-SubCell"/>
</dbReference>
<dbReference type="FunFam" id="3.40.640.10:FF:000031">
    <property type="entry name" value="Kynureninase"/>
    <property type="match status" value="1"/>
</dbReference>
<comment type="caution">
    <text evidence="5">Lacks conserved residue(s) required for the propagation of feature annotation.</text>
</comment>
<protein>
    <recommendedName>
        <fullName evidence="5 6">Kynureninase</fullName>
        <ecNumber evidence="5 6">3.7.1.3</ecNumber>
    </recommendedName>
    <alternativeName>
        <fullName evidence="5">Biosynthesis of nicotinic acid protein 5</fullName>
    </alternativeName>
    <alternativeName>
        <fullName evidence="5">L-kynurenine hydrolase</fullName>
    </alternativeName>
</protein>
<dbReference type="AlphaFoldDB" id="B6QIB8"/>
<reference evidence="8" key="1">
    <citation type="journal article" date="2015" name="Genome Announc.">
        <title>Genome sequence of the AIDS-associated pathogen Penicillium marneffei (ATCC18224) and its near taxonomic relative Talaromyces stipitatus (ATCC10500).</title>
        <authorList>
            <person name="Nierman W.C."/>
            <person name="Fedorova-Abrams N.D."/>
            <person name="Andrianopoulos A."/>
        </authorList>
    </citation>
    <scope>NUCLEOTIDE SEQUENCE [LARGE SCALE GENOMIC DNA]</scope>
    <source>
        <strain evidence="8">ATCC 18224 / CBS 334.59 / QM 7333</strain>
    </source>
</reference>
<feature type="binding site" evidence="5">
    <location>
        <position position="291"/>
    </location>
    <ligand>
        <name>pyridoxal 5'-phosphate</name>
        <dbReference type="ChEBI" id="CHEBI:597326"/>
    </ligand>
</feature>
<dbReference type="HOGENOM" id="CLU_003433_4_0_1"/>
<comment type="pathway">
    <text evidence="5 6">Amino-acid degradation; L-kynurenine degradation; L-alanine and anthranilate from L-kynurenine: step 1/1.</text>
</comment>
<dbReference type="InterPro" id="IPR015424">
    <property type="entry name" value="PyrdxlP-dep_Trfase"/>
</dbReference>
<dbReference type="InterPro" id="IPR010111">
    <property type="entry name" value="Kynureninase"/>
</dbReference>
<dbReference type="GO" id="GO:0019441">
    <property type="term" value="P:L-tryptophan catabolic process to kynurenine"/>
    <property type="evidence" value="ECO:0007669"/>
    <property type="project" value="TreeGrafter"/>
</dbReference>
<proteinExistence type="inferred from homology"/>
<evidence type="ECO:0000256" key="3">
    <source>
        <dbReference type="ARBA" id="ARBA00022801"/>
    </source>
</evidence>
<comment type="subcellular location">
    <subcellularLocation>
        <location evidence="5 6">Cytoplasm</location>
    </subcellularLocation>
</comment>
<keyword evidence="3 5" id="KW-0378">Hydrolase</keyword>
<dbReference type="HAMAP" id="MF_01970">
    <property type="entry name" value="Kynureninase"/>
    <property type="match status" value="1"/>
</dbReference>
<feature type="binding site" evidence="5">
    <location>
        <position position="154"/>
    </location>
    <ligand>
        <name>pyridoxal 5'-phosphate</name>
        <dbReference type="ChEBI" id="CHEBI:597326"/>
    </ligand>
</feature>
<keyword evidence="2 5" id="KW-0662">Pyridine nucleotide biosynthesis</keyword>
<dbReference type="Pfam" id="PF22580">
    <property type="entry name" value="KYNU_C"/>
    <property type="match status" value="1"/>
</dbReference>
<feature type="binding site" evidence="5">
    <location>
        <position position="266"/>
    </location>
    <ligand>
        <name>pyridoxal 5'-phosphate</name>
        <dbReference type="ChEBI" id="CHEBI:597326"/>
    </ligand>
</feature>
<feature type="binding site" evidence="5">
    <location>
        <position position="153"/>
    </location>
    <ligand>
        <name>pyridoxal 5'-phosphate</name>
        <dbReference type="ChEBI" id="CHEBI:597326"/>
    </ligand>
</feature>
<name>B6QIB8_TALMQ</name>
<organism evidence="7 8">
    <name type="scientific">Talaromyces marneffei (strain ATCC 18224 / CBS 334.59 / QM 7333)</name>
    <name type="common">Penicillium marneffei</name>
    <dbReference type="NCBI Taxonomy" id="441960"/>
    <lineage>
        <taxon>Eukaryota</taxon>
        <taxon>Fungi</taxon>
        <taxon>Dikarya</taxon>
        <taxon>Ascomycota</taxon>
        <taxon>Pezizomycotina</taxon>
        <taxon>Eurotiomycetes</taxon>
        <taxon>Eurotiomycetidae</taxon>
        <taxon>Eurotiales</taxon>
        <taxon>Trichocomaceae</taxon>
        <taxon>Talaromyces</taxon>
        <taxon>Talaromyces sect. Talaromyces</taxon>
    </lineage>
</organism>
<dbReference type="InterPro" id="IPR015421">
    <property type="entry name" value="PyrdxlP-dep_Trfase_major"/>
</dbReference>
<evidence type="ECO:0000256" key="2">
    <source>
        <dbReference type="ARBA" id="ARBA00022642"/>
    </source>
</evidence>
<dbReference type="GO" id="GO:0043420">
    <property type="term" value="P:anthranilate metabolic process"/>
    <property type="evidence" value="ECO:0007669"/>
    <property type="project" value="UniProtKB-UniRule"/>
</dbReference>
<comment type="catalytic activity">
    <reaction evidence="6">
        <text>3-hydroxy-L-kynurenine + H2O = 3-hydroxyanthranilate + L-alanine + H(+)</text>
        <dbReference type="Rhea" id="RHEA:25143"/>
        <dbReference type="ChEBI" id="CHEBI:15377"/>
        <dbReference type="ChEBI" id="CHEBI:15378"/>
        <dbReference type="ChEBI" id="CHEBI:36559"/>
        <dbReference type="ChEBI" id="CHEBI:57972"/>
        <dbReference type="ChEBI" id="CHEBI:58125"/>
        <dbReference type="EC" id="3.7.1.3"/>
    </reaction>
</comment>
<comment type="similarity">
    <text evidence="5 6">Belongs to the kynureninase family.</text>
</comment>
<dbReference type="STRING" id="441960.B6QIB8"/>
<comment type="pathway">
    <text evidence="5 6">Cofactor biosynthesis; NAD(+) biosynthesis; quinolinate from L-kynurenine: step 2/3.</text>
</comment>
<dbReference type="PANTHER" id="PTHR14084:SF2">
    <property type="entry name" value="KYNURENINASE 2"/>
    <property type="match status" value="1"/>
</dbReference>
<evidence type="ECO:0000256" key="5">
    <source>
        <dbReference type="HAMAP-Rule" id="MF_03017"/>
    </source>
</evidence>
<evidence type="ECO:0000256" key="4">
    <source>
        <dbReference type="ARBA" id="ARBA00022898"/>
    </source>
</evidence>
<dbReference type="Proteomes" id="UP000001294">
    <property type="component" value="Unassembled WGS sequence"/>
</dbReference>
<keyword evidence="8" id="KW-1185">Reference proteome</keyword>
<dbReference type="OrthoDB" id="5978656at2759"/>
<keyword evidence="1 5" id="KW-0963">Cytoplasm</keyword>
<comment type="catalytic activity">
    <reaction evidence="5 6">
        <text>L-kynurenine + H2O = anthranilate + L-alanine + H(+)</text>
        <dbReference type="Rhea" id="RHEA:16813"/>
        <dbReference type="ChEBI" id="CHEBI:15377"/>
        <dbReference type="ChEBI" id="CHEBI:15378"/>
        <dbReference type="ChEBI" id="CHEBI:16567"/>
        <dbReference type="ChEBI" id="CHEBI:57959"/>
        <dbReference type="ChEBI" id="CHEBI:57972"/>
        <dbReference type="EC" id="3.7.1.3"/>
    </reaction>
</comment>
<comment type="subunit">
    <text evidence="5 6">Homodimer.</text>
</comment>
<dbReference type="GO" id="GO:0019805">
    <property type="term" value="P:quinolinate biosynthetic process"/>
    <property type="evidence" value="ECO:0007669"/>
    <property type="project" value="UniProtKB-UniRule"/>
</dbReference>
<dbReference type="InterPro" id="IPR015422">
    <property type="entry name" value="PyrdxlP-dep_Trfase_small"/>
</dbReference>
<dbReference type="EC" id="3.7.1.3" evidence="5 6"/>
<dbReference type="EMBL" id="DS995902">
    <property type="protein sequence ID" value="EEA23113.1"/>
    <property type="molecule type" value="Genomic_DNA"/>
</dbReference>
<feature type="binding site" evidence="5">
    <location>
        <begin position="181"/>
        <end position="184"/>
    </location>
    <ligand>
        <name>pyridoxal 5'-phosphate</name>
        <dbReference type="ChEBI" id="CHEBI:597326"/>
    </ligand>
</feature>
<sequence>MAPSLITPVSSAEETTASKVTISKFTPPSYASNAQTREYAESLDRTDPLSAFREKFIIPSKANLKATKLAKPGLSQDESIYFCGNSLGLQPRATSKYLEAQLDTWSSIGVLGHFRDLEDSPLTSWQLLAEQAAGDMARIVGANPEEVAAMGTLTANLHMLLASFYKPTESRHKVLLDWKAFPSDHYAIESQIEWHGLNPKDSMVLIGPDEGEYVISTEKILSVIDEHASETALLLLPGIQYYSGQYFDIPTITKHAQSRGIVVGWDLAHAYANVDVKLHDWNVDFAAWCTYKYGNAGPGAIGGIFVHERHGVVDYSQGEDKPVFRHRLTGWYGGDRSVRFKMDNKFKPIPGAGGFQVSNPSAIDLAALCSSLSVFNKTSIAQIRAKSLRLTHYLEYLLLAGTTDETRKFRIITPSDPNARGAQLSLLLNPGLLDKVAQRLEDAGIICDKRQPDVVRVAPAPLYNTFTEVWIFVNELKTAIV</sequence>
<dbReference type="GO" id="GO:0097053">
    <property type="term" value="P:L-kynurenine catabolic process"/>
    <property type="evidence" value="ECO:0007669"/>
    <property type="project" value="UniProtKB-UniRule"/>
</dbReference>
<evidence type="ECO:0000256" key="1">
    <source>
        <dbReference type="ARBA" id="ARBA00022490"/>
    </source>
</evidence>
<dbReference type="VEuPathDB" id="FungiDB:PMAA_097060"/>